<proteinExistence type="predicted"/>
<accession>A0A831XGI7</accession>
<gene>
    <name evidence="1" type="ORF">ENQ87_13355</name>
</gene>
<comment type="caution">
    <text evidence="1">The sequence shown here is derived from an EMBL/GenBank/DDBJ whole genome shotgun (WGS) entry which is preliminary data.</text>
</comment>
<protein>
    <submittedName>
        <fullName evidence="1">Uncharacterized protein</fullName>
    </submittedName>
</protein>
<sequence>MANRVLSPLFSSRRRIALMALFVALALCSVVVRFRPFWHFEGIYVLRGGSGGLVITDDLVLGDEERLLLALPAQSIFRFFRSGVSHATAGTFLEHEWFRFDGSGHVEGHFADGSIFLTCLSRYVDSGGKTTRGVFVGGGLPFELGEAGRETLNDTGVSYYDGTRWHHVWCNVNESIAPWSNPSVVIAPSSWRFLGSRVARKSPEELVITSSHQVELDGQPFRIDRVAVFRAGTRYFTLAMRFTNLGRFPGGYYYVYGDEPWVGNYGTSMGNVGWVRDRLVTHEEAINPREYRWAGYFDYGNDAAGEEHIYSNIANFIEWQGGVTPDLVYFSNQIGTYAPPGSSVSLSDPKNRVLFLQWGPRLLDPGASDTIVLSIGMADRDPVSGFPVKPYTAFDPAFLEPFLAPAP</sequence>
<organism evidence="1">
    <name type="scientific">Geobacter metallireducens</name>
    <dbReference type="NCBI Taxonomy" id="28232"/>
    <lineage>
        <taxon>Bacteria</taxon>
        <taxon>Pseudomonadati</taxon>
        <taxon>Thermodesulfobacteriota</taxon>
        <taxon>Desulfuromonadia</taxon>
        <taxon>Geobacterales</taxon>
        <taxon>Geobacteraceae</taxon>
        <taxon>Geobacter</taxon>
    </lineage>
</organism>
<name>A0A831XGI7_GEOME</name>
<reference evidence="1" key="1">
    <citation type="journal article" date="2020" name="mSystems">
        <title>Genome- and Community-Level Interaction Insights into Carbon Utilization and Element Cycling Functions of Hydrothermarchaeota in Hydrothermal Sediment.</title>
        <authorList>
            <person name="Zhou Z."/>
            <person name="Liu Y."/>
            <person name="Xu W."/>
            <person name="Pan J."/>
            <person name="Luo Z.H."/>
            <person name="Li M."/>
        </authorList>
    </citation>
    <scope>NUCLEOTIDE SEQUENCE [LARGE SCALE GENOMIC DNA]</scope>
    <source>
        <strain evidence="1">SpSt-349</strain>
    </source>
</reference>
<dbReference type="AlphaFoldDB" id="A0A831XGI7"/>
<dbReference type="EMBL" id="DSOV01000058">
    <property type="protein sequence ID" value="HEN43330.1"/>
    <property type="molecule type" value="Genomic_DNA"/>
</dbReference>
<evidence type="ECO:0000313" key="1">
    <source>
        <dbReference type="EMBL" id="HEN43330.1"/>
    </source>
</evidence>